<reference evidence="1" key="1">
    <citation type="submission" date="2012-05" db="EMBL/GenBank/DDBJ databases">
        <authorList>
            <person name="Krishnakumar V."/>
            <person name="Cheung F."/>
            <person name="Xiao Y."/>
            <person name="Chan A."/>
            <person name="Moskal W.A."/>
            <person name="Town C.D."/>
        </authorList>
    </citation>
    <scope>NUCLEOTIDE SEQUENCE</scope>
</reference>
<accession>I3SJW3</accession>
<sequence>MVFKCQDAMSTLGFHGLLFRTVFVSNSSYSRFVNNP</sequence>
<protein>
    <submittedName>
        <fullName evidence="1">Uncharacterized protein</fullName>
    </submittedName>
</protein>
<dbReference type="EMBL" id="BT140760">
    <property type="protein sequence ID" value="AFK40555.1"/>
    <property type="molecule type" value="mRNA"/>
</dbReference>
<name>I3SJW3_LOTJA</name>
<proteinExistence type="evidence at transcript level"/>
<evidence type="ECO:0000313" key="1">
    <source>
        <dbReference type="EMBL" id="AFK40555.1"/>
    </source>
</evidence>
<dbReference type="AlphaFoldDB" id="I3SJW3"/>
<organism evidence="1">
    <name type="scientific">Lotus japonicus</name>
    <name type="common">Lotus corniculatus var. japonicus</name>
    <dbReference type="NCBI Taxonomy" id="34305"/>
    <lineage>
        <taxon>Eukaryota</taxon>
        <taxon>Viridiplantae</taxon>
        <taxon>Streptophyta</taxon>
        <taxon>Embryophyta</taxon>
        <taxon>Tracheophyta</taxon>
        <taxon>Spermatophyta</taxon>
        <taxon>Magnoliopsida</taxon>
        <taxon>eudicotyledons</taxon>
        <taxon>Gunneridae</taxon>
        <taxon>Pentapetalae</taxon>
        <taxon>rosids</taxon>
        <taxon>fabids</taxon>
        <taxon>Fabales</taxon>
        <taxon>Fabaceae</taxon>
        <taxon>Papilionoideae</taxon>
        <taxon>50 kb inversion clade</taxon>
        <taxon>NPAAA clade</taxon>
        <taxon>Hologalegina</taxon>
        <taxon>robinioid clade</taxon>
        <taxon>Loteae</taxon>
        <taxon>Lotus</taxon>
    </lineage>
</organism>